<feature type="chain" id="PRO_5003467519" evidence="6">
    <location>
        <begin position="18"/>
        <end position="298"/>
    </location>
</feature>
<dbReference type="PATRIC" id="fig|1082931.4.peg.1407"/>
<feature type="signal peptide" evidence="6">
    <location>
        <begin position="1"/>
        <end position="17"/>
    </location>
</feature>
<name>G4R9P3_PELHB</name>
<evidence type="ECO:0000313" key="9">
    <source>
        <dbReference type="Proteomes" id="UP000008850"/>
    </source>
</evidence>
<gene>
    <name evidence="8" type="ordered locus">KKY_1429</name>
</gene>
<dbReference type="GO" id="GO:1901678">
    <property type="term" value="P:iron coordination entity transport"/>
    <property type="evidence" value="ECO:0007669"/>
    <property type="project" value="UniProtKB-ARBA"/>
</dbReference>
<dbReference type="KEGG" id="phl:KKY_1429"/>
<dbReference type="PROSITE" id="PS50983">
    <property type="entry name" value="FE_B12_PBP"/>
    <property type="match status" value="1"/>
</dbReference>
<dbReference type="eggNOG" id="COG0614">
    <property type="taxonomic scope" value="Bacteria"/>
</dbReference>
<organism evidence="8 9">
    <name type="scientific">Pelagibacterium halotolerans (strain DSM 22347 / JCM 15775 / CGMCC 1.7692 / B2)</name>
    <dbReference type="NCBI Taxonomy" id="1082931"/>
    <lineage>
        <taxon>Bacteria</taxon>
        <taxon>Pseudomonadati</taxon>
        <taxon>Pseudomonadota</taxon>
        <taxon>Alphaproteobacteria</taxon>
        <taxon>Hyphomicrobiales</taxon>
        <taxon>Devosiaceae</taxon>
        <taxon>Pelagibacterium</taxon>
    </lineage>
</organism>
<accession>G4R9P3</accession>
<feature type="domain" description="Fe/B12 periplasmic-binding" evidence="7">
    <location>
        <begin position="45"/>
        <end position="298"/>
    </location>
</feature>
<evidence type="ECO:0000259" key="7">
    <source>
        <dbReference type="PROSITE" id="PS50983"/>
    </source>
</evidence>
<keyword evidence="9" id="KW-1185">Reference proteome</keyword>
<evidence type="ECO:0000256" key="1">
    <source>
        <dbReference type="ARBA" id="ARBA00004196"/>
    </source>
</evidence>
<dbReference type="SUPFAM" id="SSF53807">
    <property type="entry name" value="Helical backbone' metal receptor"/>
    <property type="match status" value="1"/>
</dbReference>
<dbReference type="RefSeq" id="WP_014130599.1">
    <property type="nucleotide sequence ID" value="NC_016078.1"/>
</dbReference>
<dbReference type="HOGENOM" id="CLU_069777_0_0_5"/>
<dbReference type="InterPro" id="IPR051313">
    <property type="entry name" value="Bact_iron-sidero_bind"/>
</dbReference>
<dbReference type="EMBL" id="CP003075">
    <property type="protein sequence ID" value="AEQ51450.1"/>
    <property type="molecule type" value="Genomic_DNA"/>
</dbReference>
<evidence type="ECO:0000256" key="3">
    <source>
        <dbReference type="ARBA" id="ARBA00022448"/>
    </source>
</evidence>
<evidence type="ECO:0000256" key="2">
    <source>
        <dbReference type="ARBA" id="ARBA00008814"/>
    </source>
</evidence>
<dbReference type="STRING" id="1082931.KKY_1429"/>
<keyword evidence="4" id="KW-0408">Iron</keyword>
<evidence type="ECO:0000256" key="6">
    <source>
        <dbReference type="SAM" id="SignalP"/>
    </source>
</evidence>
<comment type="subcellular location">
    <subcellularLocation>
        <location evidence="1">Cell envelope</location>
    </subcellularLocation>
</comment>
<dbReference type="Gene3D" id="3.40.50.1980">
    <property type="entry name" value="Nitrogenase molybdenum iron protein domain"/>
    <property type="match status" value="2"/>
</dbReference>
<keyword evidence="4" id="KW-0406">Ion transport</keyword>
<dbReference type="PANTHER" id="PTHR30532">
    <property type="entry name" value="IRON III DICITRATE-BINDING PERIPLASMIC PROTEIN"/>
    <property type="match status" value="1"/>
</dbReference>
<keyword evidence="3" id="KW-0813">Transport</keyword>
<keyword evidence="5 6" id="KW-0732">Signal</keyword>
<evidence type="ECO:0000313" key="8">
    <source>
        <dbReference type="EMBL" id="AEQ51450.1"/>
    </source>
</evidence>
<dbReference type="PANTHER" id="PTHR30532:SF1">
    <property type="entry name" value="IRON(3+)-HYDROXAMATE-BINDING PROTEIN FHUD"/>
    <property type="match status" value="1"/>
</dbReference>
<dbReference type="Pfam" id="PF01497">
    <property type="entry name" value="Peripla_BP_2"/>
    <property type="match status" value="1"/>
</dbReference>
<dbReference type="AlphaFoldDB" id="G4R9P3"/>
<keyword evidence="4" id="KW-0410">Iron transport</keyword>
<proteinExistence type="inferred from homology"/>
<protein>
    <submittedName>
        <fullName evidence="8">Iron(III) dicitrate transport system, periplasmic iron-binding protein FecB</fullName>
    </submittedName>
</protein>
<dbReference type="Proteomes" id="UP000008850">
    <property type="component" value="Chromosome"/>
</dbReference>
<dbReference type="InterPro" id="IPR002491">
    <property type="entry name" value="ABC_transptr_periplasmic_BD"/>
</dbReference>
<evidence type="ECO:0000256" key="4">
    <source>
        <dbReference type="ARBA" id="ARBA00022496"/>
    </source>
</evidence>
<comment type="similarity">
    <text evidence="2">Belongs to the bacterial solute-binding protein 8 family.</text>
</comment>
<reference evidence="8 9" key="1">
    <citation type="journal article" date="2012" name="J. Bacteriol.">
        <title>Complete genome sequence of Pelagibacterium halotolerans B2T.</title>
        <authorList>
            <person name="Huo Y.Y."/>
            <person name="Cheng H."/>
            <person name="Han X.F."/>
            <person name="Jiang X.W."/>
            <person name="Sun C."/>
            <person name="Zhang X.Q."/>
            <person name="Zhu X.F."/>
            <person name="Liu Y.F."/>
            <person name="Li P.F."/>
            <person name="Ni P.X."/>
            <person name="Wu M."/>
        </authorList>
    </citation>
    <scope>NUCLEOTIDE SEQUENCE [LARGE SCALE GENOMIC DNA]</scope>
    <source>
        <strain evidence="9">DSM 22347 / JCM 15775 / CGMCC 1.7692 / B2</strain>
    </source>
</reference>
<evidence type="ECO:0000256" key="5">
    <source>
        <dbReference type="ARBA" id="ARBA00022729"/>
    </source>
</evidence>
<dbReference type="GO" id="GO:0030288">
    <property type="term" value="C:outer membrane-bounded periplasmic space"/>
    <property type="evidence" value="ECO:0007669"/>
    <property type="project" value="TreeGrafter"/>
</dbReference>
<sequence length="298" mass="32074">MRAAVLFCAGLSLTSVALTASALGQEVLNYAWNGYEAEIPADPERVFVMESRTALEFALLAGFPVIATDWDETSHLVLDEVTERLSFRAEPNAELALSYEPDLLVVGRGWWNFWQNNGSFNSDGFDVLVIEDANSADWKELMVGQLEAVGRADQADMALASYDAAVAEARPIIAELVGDAPVAIADIWAGDQYVLHVDTFDAAVARDIGLNLVSSDAPIEDGYQAHSAENLDAFAGAEFIVLWGGDSPAVDNPLWQRLPAVEAGKVYELHTANSWGFALAATDFVADLVAYAEDAAGR</sequence>